<evidence type="ECO:0000256" key="1">
    <source>
        <dbReference type="SAM" id="Phobius"/>
    </source>
</evidence>
<accession>X1CSD8</accession>
<feature type="transmembrane region" description="Helical" evidence="1">
    <location>
        <begin position="161"/>
        <end position="179"/>
    </location>
</feature>
<keyword evidence="1" id="KW-0812">Transmembrane</keyword>
<keyword evidence="1" id="KW-1133">Transmembrane helix</keyword>
<organism evidence="2">
    <name type="scientific">marine sediment metagenome</name>
    <dbReference type="NCBI Taxonomy" id="412755"/>
    <lineage>
        <taxon>unclassified sequences</taxon>
        <taxon>metagenomes</taxon>
        <taxon>ecological metagenomes</taxon>
    </lineage>
</organism>
<comment type="caution">
    <text evidence="2">The sequence shown here is derived from an EMBL/GenBank/DDBJ whole genome shotgun (WGS) entry which is preliminary data.</text>
</comment>
<feature type="non-terminal residue" evidence="2">
    <location>
        <position position="1"/>
    </location>
</feature>
<feature type="non-terminal residue" evidence="2">
    <location>
        <position position="281"/>
    </location>
</feature>
<feature type="transmembrane region" description="Helical" evidence="1">
    <location>
        <begin position="68"/>
        <end position="95"/>
    </location>
</feature>
<feature type="transmembrane region" description="Helical" evidence="1">
    <location>
        <begin position="214"/>
        <end position="235"/>
    </location>
</feature>
<dbReference type="AlphaFoldDB" id="X1CSD8"/>
<protein>
    <recommendedName>
        <fullName evidence="3">Glycosyltransferase RgtA/B/C/D-like domain-containing protein</fullName>
    </recommendedName>
</protein>
<sequence>FWFAWAVYWGVKAVYVGKWRHFILLGLFCGYSVCTKESAAGYVLGLGIAIWIAMVGRDLKVGRSLKEAVLSVFSLKVLGAALVLGLCFAILNGFLAGLEELSNRMDSWRNVTDTFLETYKGQLYLLYDSAKQLCSGLGWPLFIMCVVSVVYCAINDRWKLAFGVGPLLVFYLLVNMNVHLAVPRFLLAGYPGLALLIGKTSAKWLRWKKVPKALRILPVGLVYVLSLLYCIGLDLEMLDDTRVRTEQWFYKNVDRNNVIGAGIYNKVYAPRLHFNGYYLIC</sequence>
<reference evidence="2" key="1">
    <citation type="journal article" date="2014" name="Front. Microbiol.">
        <title>High frequency of phylogenetically diverse reductive dehalogenase-homologous genes in deep subseafloor sedimentary metagenomes.</title>
        <authorList>
            <person name="Kawai M."/>
            <person name="Futagami T."/>
            <person name="Toyoda A."/>
            <person name="Takaki Y."/>
            <person name="Nishi S."/>
            <person name="Hori S."/>
            <person name="Arai W."/>
            <person name="Tsubouchi T."/>
            <person name="Morono Y."/>
            <person name="Uchiyama I."/>
            <person name="Ito T."/>
            <person name="Fujiyama A."/>
            <person name="Inagaki F."/>
            <person name="Takami H."/>
        </authorList>
    </citation>
    <scope>NUCLEOTIDE SEQUENCE</scope>
    <source>
        <strain evidence="2">Expedition CK06-06</strain>
    </source>
</reference>
<gene>
    <name evidence="2" type="ORF">S01H4_45421</name>
</gene>
<proteinExistence type="predicted"/>
<evidence type="ECO:0008006" key="3">
    <source>
        <dbReference type="Google" id="ProtNLM"/>
    </source>
</evidence>
<keyword evidence="1" id="KW-0472">Membrane</keyword>
<dbReference type="EMBL" id="BART01025281">
    <property type="protein sequence ID" value="GAG98983.1"/>
    <property type="molecule type" value="Genomic_DNA"/>
</dbReference>
<feature type="transmembrane region" description="Helical" evidence="1">
    <location>
        <begin position="39"/>
        <end position="56"/>
    </location>
</feature>
<evidence type="ECO:0000313" key="2">
    <source>
        <dbReference type="EMBL" id="GAG98983.1"/>
    </source>
</evidence>
<feature type="transmembrane region" description="Helical" evidence="1">
    <location>
        <begin position="137"/>
        <end position="154"/>
    </location>
</feature>
<name>X1CSD8_9ZZZZ</name>